<evidence type="ECO:0000256" key="10">
    <source>
        <dbReference type="SAM" id="MobiDB-lite"/>
    </source>
</evidence>
<dbReference type="FunCoup" id="A0A4S2N805">
    <property type="interactions" value="346"/>
</dbReference>
<feature type="domain" description="Phorbol-ester/DAG-type" evidence="12">
    <location>
        <begin position="405"/>
        <end position="457"/>
    </location>
</feature>
<feature type="region of interest" description="Disordered" evidence="10">
    <location>
        <begin position="474"/>
        <end position="597"/>
    </location>
</feature>
<dbReference type="SMART" id="SM00109">
    <property type="entry name" value="C1"/>
    <property type="match status" value="1"/>
</dbReference>
<dbReference type="Proteomes" id="UP000298138">
    <property type="component" value="Unassembled WGS sequence"/>
</dbReference>
<keyword evidence="15" id="KW-1185">Reference proteome</keyword>
<dbReference type="Pfam" id="PF00130">
    <property type="entry name" value="C1_1"/>
    <property type="match status" value="1"/>
</dbReference>
<dbReference type="PANTHER" id="PTHR15735">
    <property type="entry name" value="FCH AND DOUBLE SH3 DOMAINS PROTEIN"/>
    <property type="match status" value="1"/>
</dbReference>
<dbReference type="InterPro" id="IPR046349">
    <property type="entry name" value="C1-like_sf"/>
</dbReference>
<dbReference type="OrthoDB" id="8783038at2759"/>
<dbReference type="PROSITE" id="PS51741">
    <property type="entry name" value="F_BAR"/>
    <property type="match status" value="1"/>
</dbReference>
<dbReference type="STRING" id="341454.A0A4S2N805"/>
<feature type="compositionally biased region" description="Polar residues" evidence="10">
    <location>
        <begin position="489"/>
        <end position="505"/>
    </location>
</feature>
<evidence type="ECO:0000313" key="14">
    <source>
        <dbReference type="EMBL" id="TGZ85498.1"/>
    </source>
</evidence>
<dbReference type="SUPFAM" id="SSF50044">
    <property type="entry name" value="SH3-domain"/>
    <property type="match status" value="2"/>
</dbReference>
<dbReference type="AlphaFoldDB" id="A0A4S2N805"/>
<dbReference type="InterPro" id="IPR020454">
    <property type="entry name" value="DAG/PE-bd"/>
</dbReference>
<accession>A0A4S2N805</accession>
<comment type="similarity">
    <text evidence="6">Belongs to the BZZ1 family.</text>
</comment>
<dbReference type="InterPro" id="IPR027267">
    <property type="entry name" value="AH/BAR_dom_sf"/>
</dbReference>
<dbReference type="PROSITE" id="PS50002">
    <property type="entry name" value="SH3"/>
    <property type="match status" value="2"/>
</dbReference>
<feature type="compositionally biased region" description="Low complexity" evidence="10">
    <location>
        <begin position="544"/>
        <end position="555"/>
    </location>
</feature>
<keyword evidence="3" id="KW-0862">Zinc</keyword>
<comment type="function">
    <text evidence="5">Plays a role in endocytosis and trafficking to the vacuole. Functions with type I myosins to restore polarity of the actin cytoskeleton after NaCl stress.</text>
</comment>
<sequence length="767" mass="84167">MTEPVVFGRELKDAFKPVNNWVAAGISWLEDVQSFYRERSALEKEYAGKLNALAKKYHEKKAKKSATLTVGDSPSLTPGSLESASLTTWTTILTSTEQLASEHDSLSTSLSLQVCDVLKAIQARYDDFRIRHEKLAQKLVTQRDEMYGDLKKSKTEYDNVCKMVEEKRQKIDKSFDASRSKAEKAYRAEQLEMNNIKNSYLLQVNVANHHKKRYFYEDLPEVINSLQDLNETRVTRLNALWTLSSQLETSCYQNSIRLLDTQISEIARNTPTLDSGMFLKHNLVIWNEPADFGFEPSPVWHDNPEMVVDAPSQIYLRNILQKSKRGIEGLKGDVTRRQQEIGNLMAEREKVKLDEAQAQREIDLTRSVIYMQEELLAPASKLLRYEVEVSTIVGVVGDLSRGAQAHTFKSTSFKIPTTCDLCLEKIFGIGASGKGSKCTDCGYTCHAKCEMKVPAECPGVLDKAAKKALKEENKKKAQEAAETNGVELTRSNTISSMSSTHTAKPSLTPGIGSVRMSKSPSISGASIASASSAGGAGGPTSLNATTTTSTSTSAAPRRRIIAPPPERYISPPPVHDSPPGSSSGPAKGTGKMLYPFSGDVSEGQLSVSEHETLTILDDDGAWITARLDSGQEGLVPTSYVERFPATPSYAPPPRHRSPSPVSERARSPPPRETSPPARAARTILAPPMLSKAFSKRGPPPPVKPRGAAKKEPRVKALYEYTPAEDGEVEMKVGETFVVLERDVGGWVRVRTEDGCEGLVPGTYVADV</sequence>
<dbReference type="PANTHER" id="PTHR15735:SF21">
    <property type="entry name" value="PROTEIN NERVOUS WRECK"/>
    <property type="match status" value="1"/>
</dbReference>
<evidence type="ECO:0000256" key="3">
    <source>
        <dbReference type="ARBA" id="ARBA00022833"/>
    </source>
</evidence>
<dbReference type="SMART" id="SM00055">
    <property type="entry name" value="FCH"/>
    <property type="match status" value="1"/>
</dbReference>
<dbReference type="CDD" id="cd20824">
    <property type="entry name" value="C1_SpBZZ1-like"/>
    <property type="match status" value="1"/>
</dbReference>
<evidence type="ECO:0000256" key="5">
    <source>
        <dbReference type="ARBA" id="ARBA00054085"/>
    </source>
</evidence>
<dbReference type="SMART" id="SM00326">
    <property type="entry name" value="SH3"/>
    <property type="match status" value="2"/>
</dbReference>
<feature type="region of interest" description="Disordered" evidence="10">
    <location>
        <begin position="644"/>
        <end position="713"/>
    </location>
</feature>
<evidence type="ECO:0000256" key="9">
    <source>
        <dbReference type="PROSITE-ProRule" id="PRU01077"/>
    </source>
</evidence>
<evidence type="ECO:0000313" key="15">
    <source>
        <dbReference type="Proteomes" id="UP000298138"/>
    </source>
</evidence>
<dbReference type="InterPro" id="IPR002219">
    <property type="entry name" value="PKC_DAG/PE"/>
</dbReference>
<organism evidence="14 15">
    <name type="scientific">Ascodesmis nigricans</name>
    <dbReference type="NCBI Taxonomy" id="341454"/>
    <lineage>
        <taxon>Eukaryota</taxon>
        <taxon>Fungi</taxon>
        <taxon>Dikarya</taxon>
        <taxon>Ascomycota</taxon>
        <taxon>Pezizomycotina</taxon>
        <taxon>Pezizomycetes</taxon>
        <taxon>Pezizales</taxon>
        <taxon>Ascodesmidaceae</taxon>
        <taxon>Ascodesmis</taxon>
    </lineage>
</organism>
<dbReference type="SUPFAM" id="SSF57889">
    <property type="entry name" value="Cysteine-rich domain"/>
    <property type="match status" value="1"/>
</dbReference>
<dbReference type="PROSITE" id="PS50081">
    <property type="entry name" value="ZF_DAG_PE_2"/>
    <property type="match status" value="1"/>
</dbReference>
<evidence type="ECO:0000259" key="12">
    <source>
        <dbReference type="PROSITE" id="PS50081"/>
    </source>
</evidence>
<feature type="compositionally biased region" description="Pro residues" evidence="10">
    <location>
        <begin position="562"/>
        <end position="576"/>
    </location>
</feature>
<dbReference type="InterPro" id="IPR036028">
    <property type="entry name" value="SH3-like_dom_sf"/>
</dbReference>
<evidence type="ECO:0000256" key="1">
    <source>
        <dbReference type="ARBA" id="ARBA00022443"/>
    </source>
</evidence>
<evidence type="ECO:0000256" key="4">
    <source>
        <dbReference type="ARBA" id="ARBA00023054"/>
    </source>
</evidence>
<keyword evidence="1 8" id="KW-0728">SH3 domain</keyword>
<dbReference type="FunFam" id="1.20.1270.60:FF:000060">
    <property type="entry name" value="Actin polymerization protein Bzz1"/>
    <property type="match status" value="1"/>
</dbReference>
<dbReference type="EMBL" id="ML220112">
    <property type="protein sequence ID" value="TGZ85498.1"/>
    <property type="molecule type" value="Genomic_DNA"/>
</dbReference>
<dbReference type="InterPro" id="IPR001452">
    <property type="entry name" value="SH3_domain"/>
</dbReference>
<feature type="compositionally biased region" description="Low complexity" evidence="10">
    <location>
        <begin position="519"/>
        <end position="533"/>
    </location>
</feature>
<evidence type="ECO:0000256" key="8">
    <source>
        <dbReference type="PROSITE-ProRule" id="PRU00192"/>
    </source>
</evidence>
<evidence type="ECO:0000259" key="13">
    <source>
        <dbReference type="PROSITE" id="PS51741"/>
    </source>
</evidence>
<feature type="domain" description="SH3" evidence="11">
    <location>
        <begin position="709"/>
        <end position="767"/>
    </location>
</feature>
<dbReference type="Pfam" id="PF00611">
    <property type="entry name" value="FCH"/>
    <property type="match status" value="1"/>
</dbReference>
<dbReference type="GO" id="GO:0030864">
    <property type="term" value="C:cortical actin cytoskeleton"/>
    <property type="evidence" value="ECO:0007669"/>
    <property type="project" value="UniProtKB-ARBA"/>
</dbReference>
<dbReference type="InterPro" id="IPR001060">
    <property type="entry name" value="FCH_dom"/>
</dbReference>
<feature type="domain" description="SH3" evidence="11">
    <location>
        <begin position="585"/>
        <end position="645"/>
    </location>
</feature>
<proteinExistence type="inferred from homology"/>
<dbReference type="Gene3D" id="2.30.30.40">
    <property type="entry name" value="SH3 Domains"/>
    <property type="match status" value="2"/>
</dbReference>
<name>A0A4S2N805_9PEZI</name>
<evidence type="ECO:0000256" key="7">
    <source>
        <dbReference type="ARBA" id="ARBA00074946"/>
    </source>
</evidence>
<dbReference type="GO" id="GO:0046872">
    <property type="term" value="F:metal ion binding"/>
    <property type="evidence" value="ECO:0007669"/>
    <property type="project" value="UniProtKB-KW"/>
</dbReference>
<evidence type="ECO:0000256" key="6">
    <source>
        <dbReference type="ARBA" id="ARBA00061387"/>
    </source>
</evidence>
<keyword evidence="2" id="KW-0479">Metal-binding</keyword>
<evidence type="ECO:0000256" key="2">
    <source>
        <dbReference type="ARBA" id="ARBA00022723"/>
    </source>
</evidence>
<keyword evidence="4 9" id="KW-0175">Coiled coil</keyword>
<dbReference type="InterPro" id="IPR031160">
    <property type="entry name" value="F_BAR_dom"/>
</dbReference>
<dbReference type="Gene3D" id="3.30.60.20">
    <property type="match status" value="1"/>
</dbReference>
<protein>
    <recommendedName>
        <fullName evidence="7">Protein BZZ1</fullName>
    </recommendedName>
</protein>
<dbReference type="SUPFAM" id="SSF103657">
    <property type="entry name" value="BAR/IMD domain-like"/>
    <property type="match status" value="1"/>
</dbReference>
<dbReference type="Pfam" id="PF14604">
    <property type="entry name" value="SH3_9"/>
    <property type="match status" value="1"/>
</dbReference>
<evidence type="ECO:0000259" key="11">
    <source>
        <dbReference type="PROSITE" id="PS50002"/>
    </source>
</evidence>
<gene>
    <name evidence="14" type="ORF">EX30DRAFT_361326</name>
</gene>
<dbReference type="PRINTS" id="PR00008">
    <property type="entry name" value="DAGPEDOMAIN"/>
</dbReference>
<dbReference type="Gene3D" id="1.20.1270.60">
    <property type="entry name" value="Arfaptin homology (AH) domain/BAR domain"/>
    <property type="match status" value="1"/>
</dbReference>
<reference evidence="14 15" key="1">
    <citation type="submission" date="2019-04" db="EMBL/GenBank/DDBJ databases">
        <title>Comparative genomics and transcriptomics to analyze fruiting body development in filamentous ascomycetes.</title>
        <authorList>
            <consortium name="DOE Joint Genome Institute"/>
            <person name="Lutkenhaus R."/>
            <person name="Traeger S."/>
            <person name="Breuer J."/>
            <person name="Kuo A."/>
            <person name="Lipzen A."/>
            <person name="Pangilinan J."/>
            <person name="Dilworth D."/>
            <person name="Sandor L."/>
            <person name="Poggeler S."/>
            <person name="Barry K."/>
            <person name="Grigoriev I.V."/>
            <person name="Nowrousian M."/>
        </authorList>
    </citation>
    <scope>NUCLEOTIDE SEQUENCE [LARGE SCALE GENOMIC DNA]</scope>
    <source>
        <strain evidence="14 15">CBS 389.68</strain>
    </source>
</reference>
<dbReference type="GO" id="GO:0045010">
    <property type="term" value="P:actin nucleation"/>
    <property type="evidence" value="ECO:0007669"/>
    <property type="project" value="UniProtKB-ARBA"/>
</dbReference>
<dbReference type="InParanoid" id="A0A4S2N805"/>
<feature type="domain" description="F-BAR" evidence="13">
    <location>
        <begin position="5"/>
        <end position="274"/>
    </location>
</feature>